<feature type="region of interest" description="Disordered" evidence="1">
    <location>
        <begin position="579"/>
        <end position="606"/>
    </location>
</feature>
<evidence type="ECO:0000313" key="2">
    <source>
        <dbReference type="EMBL" id="TFK82702.1"/>
    </source>
</evidence>
<name>A0A5C3P089_9APHY</name>
<evidence type="ECO:0000313" key="3">
    <source>
        <dbReference type="Proteomes" id="UP000308197"/>
    </source>
</evidence>
<sequence length="704" mass="80040">MADAPEESQVELHLFCLECNNFRDITISRNASSYAFKEAVRQVEPLYDSVWFVPPGKISIDDLETPSAARSALREHFETCNKGLKRFKHHNLEEWLQAVQEGDLHLVVRHNHYLSIAVYNTGTGEVATFEQVPLEKSVKCVLPPNANEYNVYQFPEGTEWDPEDELKAVIESQPLEDLPRVNPGTLLETRYPWGIVKGELTFVIVPPASREEEEDDIPQPLAFSRRRRTYFDRTPARAPSSEAEPSEFSKAQKHEDHRIYCGRPYQRSTPPSLLDETLCQLRYNLESIKPTPKDIQCFQALRANAVRTFSKEEERQETFSDILFRGHIVPQRADRGFIAGTAYHDDGDLRVTCLDATLLYYVQQIKREIGSTQAEPYIEAIHYWLENVRTFFNSPSRDNDAAAQLNFPAVLVLHFGAYLAVAAAVYGNEPNVEHLCCIPLHAHTTNEAELAAGERALTALRVALYSLRERYPTMPIERGPRADFPFRDFYTISDDTPHQFEYVSAIDDKRIFRVSENGTCLCVKFSKRYSVEAHKVAHAAGFAPKLIAMNMVYDWIMVVMEDKTEEYSNTMWDIKRAKSEEKGKTKTKGKKKAAEKQAVEPFHTPSLSLEEARDEVKAKLTHLHDEGFVHGDLRDVNVIVRNEGVSGDGPGILIVDWDWAGREGQVTYPRGINTQVARPASALAGEEIKAEHDVWMAERLSNPL</sequence>
<organism evidence="2 3">
    <name type="scientific">Polyporus arcularius HHB13444</name>
    <dbReference type="NCBI Taxonomy" id="1314778"/>
    <lineage>
        <taxon>Eukaryota</taxon>
        <taxon>Fungi</taxon>
        <taxon>Dikarya</taxon>
        <taxon>Basidiomycota</taxon>
        <taxon>Agaricomycotina</taxon>
        <taxon>Agaricomycetes</taxon>
        <taxon>Polyporales</taxon>
        <taxon>Polyporaceae</taxon>
        <taxon>Polyporus</taxon>
    </lineage>
</organism>
<dbReference type="InParanoid" id="A0A5C3P089"/>
<evidence type="ECO:0000256" key="1">
    <source>
        <dbReference type="SAM" id="MobiDB-lite"/>
    </source>
</evidence>
<dbReference type="Proteomes" id="UP000308197">
    <property type="component" value="Unassembled WGS sequence"/>
</dbReference>
<feature type="region of interest" description="Disordered" evidence="1">
    <location>
        <begin position="234"/>
        <end position="253"/>
    </location>
</feature>
<reference evidence="2 3" key="1">
    <citation type="journal article" date="2019" name="Nat. Ecol. Evol.">
        <title>Megaphylogeny resolves global patterns of mushroom evolution.</title>
        <authorList>
            <person name="Varga T."/>
            <person name="Krizsan K."/>
            <person name="Foldi C."/>
            <person name="Dima B."/>
            <person name="Sanchez-Garcia M."/>
            <person name="Sanchez-Ramirez S."/>
            <person name="Szollosi G.J."/>
            <person name="Szarkandi J.G."/>
            <person name="Papp V."/>
            <person name="Albert L."/>
            <person name="Andreopoulos W."/>
            <person name="Angelini C."/>
            <person name="Antonin V."/>
            <person name="Barry K.W."/>
            <person name="Bougher N.L."/>
            <person name="Buchanan P."/>
            <person name="Buyck B."/>
            <person name="Bense V."/>
            <person name="Catcheside P."/>
            <person name="Chovatia M."/>
            <person name="Cooper J."/>
            <person name="Damon W."/>
            <person name="Desjardin D."/>
            <person name="Finy P."/>
            <person name="Geml J."/>
            <person name="Haridas S."/>
            <person name="Hughes K."/>
            <person name="Justo A."/>
            <person name="Karasinski D."/>
            <person name="Kautmanova I."/>
            <person name="Kiss B."/>
            <person name="Kocsube S."/>
            <person name="Kotiranta H."/>
            <person name="LaButti K.M."/>
            <person name="Lechner B.E."/>
            <person name="Liimatainen K."/>
            <person name="Lipzen A."/>
            <person name="Lukacs Z."/>
            <person name="Mihaltcheva S."/>
            <person name="Morgado L.N."/>
            <person name="Niskanen T."/>
            <person name="Noordeloos M.E."/>
            <person name="Ohm R.A."/>
            <person name="Ortiz-Santana B."/>
            <person name="Ovrebo C."/>
            <person name="Racz N."/>
            <person name="Riley R."/>
            <person name="Savchenko A."/>
            <person name="Shiryaev A."/>
            <person name="Soop K."/>
            <person name="Spirin V."/>
            <person name="Szebenyi C."/>
            <person name="Tomsovsky M."/>
            <person name="Tulloss R.E."/>
            <person name="Uehling J."/>
            <person name="Grigoriev I.V."/>
            <person name="Vagvolgyi C."/>
            <person name="Papp T."/>
            <person name="Martin F.M."/>
            <person name="Miettinen O."/>
            <person name="Hibbett D.S."/>
            <person name="Nagy L.G."/>
        </authorList>
    </citation>
    <scope>NUCLEOTIDE SEQUENCE [LARGE SCALE GENOMIC DNA]</scope>
    <source>
        <strain evidence="2 3">HHB13444</strain>
    </source>
</reference>
<dbReference type="EMBL" id="ML211457">
    <property type="protein sequence ID" value="TFK82702.1"/>
    <property type="molecule type" value="Genomic_DNA"/>
</dbReference>
<dbReference type="AlphaFoldDB" id="A0A5C3P089"/>
<accession>A0A5C3P089</accession>
<gene>
    <name evidence="2" type="ORF">K466DRAFT_603450</name>
</gene>
<protein>
    <recommendedName>
        <fullName evidence="4">Protein kinase domain-containing protein</fullName>
    </recommendedName>
</protein>
<dbReference type="InterPro" id="IPR011009">
    <property type="entry name" value="Kinase-like_dom_sf"/>
</dbReference>
<dbReference type="SUPFAM" id="SSF56112">
    <property type="entry name" value="Protein kinase-like (PK-like)"/>
    <property type="match status" value="1"/>
</dbReference>
<evidence type="ECO:0008006" key="4">
    <source>
        <dbReference type="Google" id="ProtNLM"/>
    </source>
</evidence>
<proteinExistence type="predicted"/>
<keyword evidence="3" id="KW-1185">Reference proteome</keyword>